<dbReference type="Proteomes" id="UP000230390">
    <property type="component" value="Unassembled WGS sequence"/>
</dbReference>
<evidence type="ECO:0000256" key="2">
    <source>
        <dbReference type="ARBA" id="ARBA00004429"/>
    </source>
</evidence>
<dbReference type="PANTHER" id="PTHR43547">
    <property type="entry name" value="TWO-COMPONENT HISTIDINE KINASE"/>
    <property type="match status" value="1"/>
</dbReference>
<keyword evidence="11" id="KW-1185">Reference proteome</keyword>
<dbReference type="GO" id="GO:0005886">
    <property type="term" value="C:plasma membrane"/>
    <property type="evidence" value="ECO:0007669"/>
    <property type="project" value="UniProtKB-SubCell"/>
</dbReference>
<comment type="subcellular location">
    <subcellularLocation>
        <location evidence="2">Cell inner membrane</location>
        <topology evidence="2">Multi-pass membrane protein</topology>
    </subcellularLocation>
</comment>
<dbReference type="InterPro" id="IPR004358">
    <property type="entry name" value="Sig_transdc_His_kin-like_C"/>
</dbReference>
<dbReference type="SMART" id="SM00387">
    <property type="entry name" value="HATPase_c"/>
    <property type="match status" value="1"/>
</dbReference>
<dbReference type="PANTHER" id="PTHR43547:SF2">
    <property type="entry name" value="HYBRID SIGNAL TRANSDUCTION HISTIDINE KINASE C"/>
    <property type="match status" value="1"/>
</dbReference>
<dbReference type="InterPro" id="IPR036890">
    <property type="entry name" value="HATPase_C_sf"/>
</dbReference>
<dbReference type="RefSeq" id="WP_099793508.1">
    <property type="nucleotide sequence ID" value="NZ_JBHLYV010000028.1"/>
</dbReference>
<proteinExistence type="predicted"/>
<keyword evidence="6 10" id="KW-0418">Kinase</keyword>
<organism evidence="10 11">
    <name type="scientific">Massilia eurypsychrophila</name>
    <dbReference type="NCBI Taxonomy" id="1485217"/>
    <lineage>
        <taxon>Bacteria</taxon>
        <taxon>Pseudomonadati</taxon>
        <taxon>Pseudomonadota</taxon>
        <taxon>Betaproteobacteria</taxon>
        <taxon>Burkholderiales</taxon>
        <taxon>Oxalobacteraceae</taxon>
        <taxon>Telluria group</taxon>
        <taxon>Massilia</taxon>
    </lineage>
</organism>
<evidence type="ECO:0000256" key="6">
    <source>
        <dbReference type="ARBA" id="ARBA00022777"/>
    </source>
</evidence>
<dbReference type="Gene3D" id="3.30.565.10">
    <property type="entry name" value="Histidine kinase-like ATPase, C-terminal domain"/>
    <property type="match status" value="1"/>
</dbReference>
<dbReference type="InterPro" id="IPR003661">
    <property type="entry name" value="HisK_dim/P_dom"/>
</dbReference>
<evidence type="ECO:0000256" key="1">
    <source>
        <dbReference type="ARBA" id="ARBA00000085"/>
    </source>
</evidence>
<keyword evidence="5" id="KW-0808">Transferase</keyword>
<evidence type="ECO:0000256" key="5">
    <source>
        <dbReference type="ARBA" id="ARBA00022679"/>
    </source>
</evidence>
<dbReference type="CDD" id="cd17580">
    <property type="entry name" value="REC_2_DhkD-like"/>
    <property type="match status" value="1"/>
</dbReference>
<evidence type="ECO:0000259" key="9">
    <source>
        <dbReference type="PROSITE" id="PS50110"/>
    </source>
</evidence>
<dbReference type="CDD" id="cd00082">
    <property type="entry name" value="HisKA"/>
    <property type="match status" value="1"/>
</dbReference>
<dbReference type="InterPro" id="IPR036097">
    <property type="entry name" value="HisK_dim/P_sf"/>
</dbReference>
<comment type="caution">
    <text evidence="10">The sequence shown here is derived from an EMBL/GenBank/DDBJ whole genome shotgun (WGS) entry which is preliminary data.</text>
</comment>
<dbReference type="Pfam" id="PF00512">
    <property type="entry name" value="HisKA"/>
    <property type="match status" value="1"/>
</dbReference>
<evidence type="ECO:0000259" key="8">
    <source>
        <dbReference type="PROSITE" id="PS50109"/>
    </source>
</evidence>
<evidence type="ECO:0000313" key="11">
    <source>
        <dbReference type="Proteomes" id="UP000230390"/>
    </source>
</evidence>
<dbReference type="SUPFAM" id="SSF52172">
    <property type="entry name" value="CheY-like"/>
    <property type="match status" value="1"/>
</dbReference>
<feature type="modified residue" description="4-aspartylphosphate" evidence="7">
    <location>
        <position position="370"/>
    </location>
</feature>
<dbReference type="SMART" id="SM00388">
    <property type="entry name" value="HisKA"/>
    <property type="match status" value="1"/>
</dbReference>
<dbReference type="SUPFAM" id="SSF47384">
    <property type="entry name" value="Homodimeric domain of signal transducing histidine kinase"/>
    <property type="match status" value="1"/>
</dbReference>
<dbReference type="PRINTS" id="PR00344">
    <property type="entry name" value="BCTRLSENSOR"/>
</dbReference>
<dbReference type="CDD" id="cd00075">
    <property type="entry name" value="HATPase"/>
    <property type="match status" value="1"/>
</dbReference>
<dbReference type="FunFam" id="3.30.565.10:FF:000006">
    <property type="entry name" value="Sensor histidine kinase WalK"/>
    <property type="match status" value="1"/>
</dbReference>
<dbReference type="AlphaFoldDB" id="A0A2G8T841"/>
<dbReference type="PROSITE" id="PS50109">
    <property type="entry name" value="HIS_KIN"/>
    <property type="match status" value="1"/>
</dbReference>
<dbReference type="Gene3D" id="1.10.287.130">
    <property type="match status" value="1"/>
</dbReference>
<dbReference type="OrthoDB" id="9768069at2"/>
<dbReference type="EMBL" id="PDOC01000032">
    <property type="protein sequence ID" value="PIL42227.1"/>
    <property type="molecule type" value="Genomic_DNA"/>
</dbReference>
<dbReference type="InterPro" id="IPR011006">
    <property type="entry name" value="CheY-like_superfamily"/>
</dbReference>
<protein>
    <recommendedName>
        <fullName evidence="3">histidine kinase</fullName>
        <ecNumber evidence="3">2.7.13.3</ecNumber>
    </recommendedName>
</protein>
<dbReference type="PROSITE" id="PS50110">
    <property type="entry name" value="RESPONSE_REGULATORY"/>
    <property type="match status" value="1"/>
</dbReference>
<comment type="catalytic activity">
    <reaction evidence="1">
        <text>ATP + protein L-histidine = ADP + protein N-phospho-L-histidine.</text>
        <dbReference type="EC" id="2.7.13.3"/>
    </reaction>
</comment>
<dbReference type="InterPro" id="IPR005467">
    <property type="entry name" value="His_kinase_dom"/>
</dbReference>
<feature type="domain" description="Response regulatory" evidence="9">
    <location>
        <begin position="321"/>
        <end position="437"/>
    </location>
</feature>
<feature type="domain" description="Histidine kinase" evidence="8">
    <location>
        <begin position="83"/>
        <end position="301"/>
    </location>
</feature>
<sequence length="438" mass="46565">MPEQTGSQRATGQFGVQPCGDVALEMERSALLHASASERDLLLAQNELLRSANENLLLATLDAQDLRDEAEATNQRQNEFLAMLAHELRNPLAPISFAGAMLGKIASPSPQLLHVQKIIARQVAHLSRLLDDLLDAARINSGKIALSRSTIPLAEQLVCAAETVQERIDERGQRLELHLPSDAIFLDADPVRLAQVFSNLLVNASKFTQDGGKITLCAWLAGDVVKITVADNGAGIPAEVIPSIFSLFTQGPRTLARSEGGLGVGLNVVRNIVEMHGGTVEVSSEGPGHGSVFTLTLPILPAPAPREAAIAQKGSGQRSLRILLVEDNLDASEVLRMFLQSEGHSVVTSPDGVAGLAAACTQDFDVLICDIGLPGMDGYEVIASLRAGAKARIPYAVATSGYSRPEDKDRALAAGFQQYLVKPIDVDTLLSLISSQAD</sequence>
<dbReference type="InterPro" id="IPR003594">
    <property type="entry name" value="HATPase_dom"/>
</dbReference>
<evidence type="ECO:0000256" key="3">
    <source>
        <dbReference type="ARBA" id="ARBA00012438"/>
    </source>
</evidence>
<evidence type="ECO:0000256" key="7">
    <source>
        <dbReference type="PROSITE-ProRule" id="PRU00169"/>
    </source>
</evidence>
<accession>A0A2G8T841</accession>
<dbReference type="SMART" id="SM00448">
    <property type="entry name" value="REC"/>
    <property type="match status" value="1"/>
</dbReference>
<keyword evidence="4 7" id="KW-0597">Phosphoprotein</keyword>
<reference evidence="10 11" key="1">
    <citation type="submission" date="2017-10" db="EMBL/GenBank/DDBJ databases">
        <title>Massilia psychrophilum sp. nov., a novel purple-pigmented bacterium isolated from Tianshan glacier, Xinjiang Municipality, China.</title>
        <authorList>
            <person name="Wang H."/>
        </authorList>
    </citation>
    <scope>NUCLEOTIDE SEQUENCE [LARGE SCALE GENOMIC DNA]</scope>
    <source>
        <strain evidence="10 11">JCM 30074</strain>
    </source>
</reference>
<dbReference type="EC" id="2.7.13.3" evidence="3"/>
<dbReference type="Pfam" id="PF00072">
    <property type="entry name" value="Response_reg"/>
    <property type="match status" value="1"/>
</dbReference>
<dbReference type="SUPFAM" id="SSF55874">
    <property type="entry name" value="ATPase domain of HSP90 chaperone/DNA topoisomerase II/histidine kinase"/>
    <property type="match status" value="1"/>
</dbReference>
<dbReference type="Gene3D" id="3.40.50.2300">
    <property type="match status" value="1"/>
</dbReference>
<dbReference type="InterPro" id="IPR001789">
    <property type="entry name" value="Sig_transdc_resp-reg_receiver"/>
</dbReference>
<evidence type="ECO:0000313" key="10">
    <source>
        <dbReference type="EMBL" id="PIL42227.1"/>
    </source>
</evidence>
<name>A0A2G8T841_9BURK</name>
<gene>
    <name evidence="10" type="ORF">CR105_25495</name>
</gene>
<dbReference type="Pfam" id="PF02518">
    <property type="entry name" value="HATPase_c"/>
    <property type="match status" value="1"/>
</dbReference>
<dbReference type="GO" id="GO:0000155">
    <property type="term" value="F:phosphorelay sensor kinase activity"/>
    <property type="evidence" value="ECO:0007669"/>
    <property type="project" value="InterPro"/>
</dbReference>
<evidence type="ECO:0000256" key="4">
    <source>
        <dbReference type="ARBA" id="ARBA00022553"/>
    </source>
</evidence>